<dbReference type="EMBL" id="PYSW02000009">
    <property type="protein sequence ID" value="KAG2388607.1"/>
    <property type="molecule type" value="Genomic_DNA"/>
</dbReference>
<sequence>MPTTSELGKRKRKKKALDEDFVDIDDSRNKIGEEEDPEERLDAAEDDGVGVQNTSSRSSKSKTVSSKKKKKQSSSTSTISSSSSSERSPVSSPVQQLFQLHTSSSRMIQSSHTHSSSDHEDELLNNNEEEEPSSSPTPTKPKPVLVSPTASLFLTQVDQESNNQANVPIATVASSKRRFKTKSTLASVSAASSSPTTSTGSPSSDTDKKGGTVTRKTLVLVNQPSLSSAPISTGASSLNAGATNNNNKINGETLITSQNDTNNLNRSINSQAVVPSSDNSPYNLDDWSFITNHNGISVEFKKSRDAVFVSSFPKVLYTLTWKHKYDLKIVSEDPVFRGVSNKVMIANVQVDLVMGRDFTLPSYEPSKASRQKSSSNDEDENGRKKKSHKKPSDVETITLTSASKENDNCIILRFGINRTYCSKRFNYAPFRLKIDYTGTTPFTLYSPIFHSFAKKLNESTVKNVNEILKRIDDSLVLPLQNAEDVSTPFQSVFCDTIPNASPAPSSAVVPNQVIFVVQNGSSTTSNNSNGANPSDTNKIHEDASLLLSLGAMFK</sequence>
<evidence type="ECO:0000313" key="3">
    <source>
        <dbReference type="Proteomes" id="UP000816034"/>
    </source>
</evidence>
<evidence type="ECO:0000256" key="1">
    <source>
        <dbReference type="SAM" id="MobiDB-lite"/>
    </source>
</evidence>
<feature type="compositionally biased region" description="Acidic residues" evidence="1">
    <location>
        <begin position="119"/>
        <end position="132"/>
    </location>
</feature>
<feature type="compositionally biased region" description="Low complexity" evidence="1">
    <location>
        <begin position="186"/>
        <end position="204"/>
    </location>
</feature>
<dbReference type="RefSeq" id="XP_044552599.1">
    <property type="nucleotide sequence ID" value="XM_044694256.1"/>
</dbReference>
<keyword evidence="3" id="KW-1185">Reference proteome</keyword>
<feature type="compositionally biased region" description="Low complexity" evidence="1">
    <location>
        <begin position="133"/>
        <end position="147"/>
    </location>
</feature>
<feature type="compositionally biased region" description="Low complexity" evidence="1">
    <location>
        <begin position="54"/>
        <end position="64"/>
    </location>
</feature>
<reference evidence="2 3" key="1">
    <citation type="journal article" date="2018" name="BMC Genomics">
        <title>The genome of Naegleria lovaniensis, the basis for a comparative approach to unravel pathogenicity factors of the human pathogenic amoeba N. fowleri.</title>
        <authorList>
            <person name="Liechti N."/>
            <person name="Schurch N."/>
            <person name="Bruggmann R."/>
            <person name="Wittwer M."/>
        </authorList>
    </citation>
    <scope>NUCLEOTIDE SEQUENCE [LARGE SCALE GENOMIC DNA]</scope>
    <source>
        <strain evidence="2 3">ATCC 30569</strain>
    </source>
</reference>
<name>A0AA88GWZ4_NAELO</name>
<organism evidence="2 3">
    <name type="scientific">Naegleria lovaniensis</name>
    <name type="common">Amoeba</name>
    <dbReference type="NCBI Taxonomy" id="51637"/>
    <lineage>
        <taxon>Eukaryota</taxon>
        <taxon>Discoba</taxon>
        <taxon>Heterolobosea</taxon>
        <taxon>Tetramitia</taxon>
        <taxon>Eutetramitia</taxon>
        <taxon>Vahlkampfiidae</taxon>
        <taxon>Naegleria</taxon>
    </lineage>
</organism>
<dbReference type="GeneID" id="68092508"/>
<feature type="region of interest" description="Disordered" evidence="1">
    <location>
        <begin position="186"/>
        <end position="213"/>
    </location>
</feature>
<feature type="region of interest" description="Disordered" evidence="1">
    <location>
        <begin position="363"/>
        <end position="396"/>
    </location>
</feature>
<gene>
    <name evidence="2" type="ORF">C9374_000046</name>
</gene>
<feature type="compositionally biased region" description="Acidic residues" evidence="1">
    <location>
        <begin position="33"/>
        <end position="48"/>
    </location>
</feature>
<dbReference type="Proteomes" id="UP000816034">
    <property type="component" value="Unassembled WGS sequence"/>
</dbReference>
<feature type="compositionally biased region" description="Low complexity" evidence="1">
    <location>
        <begin position="101"/>
        <end position="114"/>
    </location>
</feature>
<evidence type="ECO:0000313" key="2">
    <source>
        <dbReference type="EMBL" id="KAG2388607.1"/>
    </source>
</evidence>
<proteinExistence type="predicted"/>
<dbReference type="AlphaFoldDB" id="A0AA88GWZ4"/>
<feature type="region of interest" description="Disordered" evidence="1">
    <location>
        <begin position="1"/>
        <end position="147"/>
    </location>
</feature>
<accession>A0AA88GWZ4</accession>
<comment type="caution">
    <text evidence="2">The sequence shown here is derived from an EMBL/GenBank/DDBJ whole genome shotgun (WGS) entry which is preliminary data.</text>
</comment>
<protein>
    <submittedName>
        <fullName evidence="2">Uncharacterized protein</fullName>
    </submittedName>
</protein>
<feature type="compositionally biased region" description="Low complexity" evidence="1">
    <location>
        <begin position="73"/>
        <end position="92"/>
    </location>
</feature>